<dbReference type="AlphaFoldDB" id="A0A8H5M304"/>
<name>A0A8H5M304_9AGAR</name>
<protein>
    <submittedName>
        <fullName evidence="2">Uncharacterized protein</fullName>
    </submittedName>
</protein>
<accession>A0A8H5M304</accession>
<dbReference type="OrthoDB" id="3048402at2759"/>
<feature type="region of interest" description="Disordered" evidence="1">
    <location>
        <begin position="384"/>
        <end position="425"/>
    </location>
</feature>
<evidence type="ECO:0000313" key="2">
    <source>
        <dbReference type="EMBL" id="KAF5379415.1"/>
    </source>
</evidence>
<evidence type="ECO:0000313" key="3">
    <source>
        <dbReference type="Proteomes" id="UP000565441"/>
    </source>
</evidence>
<gene>
    <name evidence="2" type="ORF">D9615_006535</name>
</gene>
<keyword evidence="3" id="KW-1185">Reference proteome</keyword>
<dbReference type="EMBL" id="JAACJP010000016">
    <property type="protein sequence ID" value="KAF5379415.1"/>
    <property type="molecule type" value="Genomic_DNA"/>
</dbReference>
<sequence>MMAGEYQASFSTSVRREIRTRYHDRCVVCLTWIRTTQCAHLLDAGTQGEFQYREAVKLGVLHEGFKRNAEMNGIVRCLALFTQNSIVLSLPIPVLKYLEEYVSSTSQADLKPLHQVFDLLADPLNEIPADLPEPADIIPYIGLFTLVTLDPAVLDIMMTPLLPGLSIIRGNTFEEAPANTSSTATNVARIFDSLDVDHETPLNIARIPLAPGVAAFEEKRYWRIPVSAGAIFAALIARLQYDVSGCEEILLARRIVGHLMVKYSGRSVPSGGPSGGRGGRGRDRGRGRGRGRGGGRGSGGGSREGGLRRSKRKNPSGEGNKSADKGRMKARRVAGGHGAGESGECSDASVEVLRSLPVPLEPYWNVEFPPGVRSQSEGLEIASSTRTLGDDMPALDTNEDNSDSESGRSISPMSPPGEDDPKKWRFGPSFSTNKIVFTARALGGIIIAANIQPAVFSKGETDGRMHWQIVP</sequence>
<feature type="region of interest" description="Disordered" evidence="1">
    <location>
        <begin position="264"/>
        <end position="347"/>
    </location>
</feature>
<feature type="compositionally biased region" description="Gly residues" evidence="1">
    <location>
        <begin position="294"/>
        <end position="304"/>
    </location>
</feature>
<comment type="caution">
    <text evidence="2">The sequence shown here is derived from an EMBL/GenBank/DDBJ whole genome shotgun (WGS) entry which is preliminary data.</text>
</comment>
<dbReference type="Proteomes" id="UP000565441">
    <property type="component" value="Unassembled WGS sequence"/>
</dbReference>
<organism evidence="2 3">
    <name type="scientific">Tricholomella constricta</name>
    <dbReference type="NCBI Taxonomy" id="117010"/>
    <lineage>
        <taxon>Eukaryota</taxon>
        <taxon>Fungi</taxon>
        <taxon>Dikarya</taxon>
        <taxon>Basidiomycota</taxon>
        <taxon>Agaricomycotina</taxon>
        <taxon>Agaricomycetes</taxon>
        <taxon>Agaricomycetidae</taxon>
        <taxon>Agaricales</taxon>
        <taxon>Tricholomatineae</taxon>
        <taxon>Lyophyllaceae</taxon>
        <taxon>Tricholomella</taxon>
    </lineage>
</organism>
<evidence type="ECO:0000256" key="1">
    <source>
        <dbReference type="SAM" id="MobiDB-lite"/>
    </source>
</evidence>
<reference evidence="2 3" key="1">
    <citation type="journal article" date="2020" name="ISME J.">
        <title>Uncovering the hidden diversity of litter-decomposition mechanisms in mushroom-forming fungi.</title>
        <authorList>
            <person name="Floudas D."/>
            <person name="Bentzer J."/>
            <person name="Ahren D."/>
            <person name="Johansson T."/>
            <person name="Persson P."/>
            <person name="Tunlid A."/>
        </authorList>
    </citation>
    <scope>NUCLEOTIDE SEQUENCE [LARGE SCALE GENOMIC DNA]</scope>
    <source>
        <strain evidence="2 3">CBS 661.87</strain>
    </source>
</reference>
<proteinExistence type="predicted"/>